<feature type="compositionally biased region" description="Low complexity" evidence="1">
    <location>
        <begin position="195"/>
        <end position="206"/>
    </location>
</feature>
<evidence type="ECO:0000313" key="5">
    <source>
        <dbReference type="Proteomes" id="UP001432046"/>
    </source>
</evidence>
<name>A0A973W8G5_9BRAD</name>
<dbReference type="EMBL" id="CP147711">
    <property type="protein sequence ID" value="WXC80641.1"/>
    <property type="molecule type" value="Genomic_DNA"/>
</dbReference>
<feature type="compositionally biased region" description="Pro residues" evidence="1">
    <location>
        <begin position="337"/>
        <end position="352"/>
    </location>
</feature>
<dbReference type="RefSeq" id="WP_166213569.1">
    <property type="nucleotide sequence ID" value="NZ_CP088285.1"/>
</dbReference>
<evidence type="ECO:0000313" key="3">
    <source>
        <dbReference type="EMBL" id="NVI49503.1"/>
    </source>
</evidence>
<keyword evidence="5" id="KW-1185">Reference proteome</keyword>
<feature type="compositionally biased region" description="Low complexity" evidence="1">
    <location>
        <begin position="227"/>
        <end position="238"/>
    </location>
</feature>
<keyword evidence="2" id="KW-1133">Transmembrane helix</keyword>
<feature type="transmembrane region" description="Helical" evidence="2">
    <location>
        <begin position="6"/>
        <end position="36"/>
    </location>
</feature>
<keyword evidence="2" id="KW-0812">Transmembrane</keyword>
<evidence type="ECO:0000256" key="2">
    <source>
        <dbReference type="SAM" id="Phobius"/>
    </source>
</evidence>
<sequence length="422" mass="43972">MRLTGWVLLLIGAALCATISWAALGFLLMGVGLIALQVAERRRSPADDPAPAAAAGFTPPRLSAGLQPPTLDPVTGQDAGPQRQPRRMAWPDSWPDKNGAPYDREAWRRLVESDPDLAQLAHVLADYGPQYVDELAASYLAAPDKSRLGAIVDGIIARARSGQPVPPAPPVEASRPPPVVGVSLPPPVPPRQEPKQVVVPAAKSAAPPTPPSNPADALESSLLATVEEASARLAAERAGLFKPGREPSKATENRPPTANQREPLFGRAPRDTKPAAPPPVSIPMPAETPADLEASLIAAVSQAAAKRADTPKPPPIPERAPIAAMPEQDARAVAPNQPKPAPPAPLPPPPTITPVAKPPAAKTAGKTAADDLDETLLAALAEISGQKFKDEPKPGSPGSPADDGLSDMIKKFAPDSTFLRKQ</sequence>
<feature type="compositionally biased region" description="Basic and acidic residues" evidence="1">
    <location>
        <begin position="243"/>
        <end position="252"/>
    </location>
</feature>
<feature type="compositionally biased region" description="Pro residues" evidence="1">
    <location>
        <begin position="164"/>
        <end position="191"/>
    </location>
</feature>
<dbReference type="Proteomes" id="UP001432046">
    <property type="component" value="Chromosome"/>
</dbReference>
<feature type="compositionally biased region" description="Low complexity" evidence="1">
    <location>
        <begin position="294"/>
        <end position="305"/>
    </location>
</feature>
<protein>
    <submittedName>
        <fullName evidence="3">Uncharacterized protein</fullName>
    </submittedName>
</protein>
<organism evidence="3">
    <name type="scientific">Bradyrhizobium septentrionale</name>
    <dbReference type="NCBI Taxonomy" id="1404411"/>
    <lineage>
        <taxon>Bacteria</taxon>
        <taxon>Pseudomonadati</taxon>
        <taxon>Pseudomonadota</taxon>
        <taxon>Alphaproteobacteria</taxon>
        <taxon>Hyphomicrobiales</taxon>
        <taxon>Nitrobacteraceae</taxon>
        <taxon>Bradyrhizobium</taxon>
    </lineage>
</organism>
<feature type="compositionally biased region" description="Low complexity" evidence="1">
    <location>
        <begin position="353"/>
        <end position="367"/>
    </location>
</feature>
<evidence type="ECO:0000256" key="1">
    <source>
        <dbReference type="SAM" id="MobiDB-lite"/>
    </source>
</evidence>
<gene>
    <name evidence="3" type="ORF">HAP48_043035</name>
    <name evidence="4" type="ORF">WDK88_03000</name>
</gene>
<dbReference type="AlphaFoldDB" id="A0A973W8G5"/>
<feature type="region of interest" description="Disordered" evidence="1">
    <location>
        <begin position="45"/>
        <end position="98"/>
    </location>
</feature>
<reference evidence="4" key="3">
    <citation type="submission" date="2024-03" db="EMBL/GenBank/DDBJ databases">
        <authorList>
            <person name="Bromfield E.S.P."/>
            <person name="Cloutier S."/>
        </authorList>
    </citation>
    <scope>NUCLEOTIDE SEQUENCE</scope>
    <source>
        <strain evidence="4">5S5</strain>
    </source>
</reference>
<feature type="region of interest" description="Disordered" evidence="1">
    <location>
        <begin position="383"/>
        <end position="422"/>
    </location>
</feature>
<accession>A0A973W8G5</accession>
<reference evidence="4" key="2">
    <citation type="journal article" date="2021" name="Int. J. Syst. Evol. Microbiol.">
        <title>Bradyrhizobium septentrionale sp. nov. (sv. septentrionale) and Bradyrhizobium quebecense sp. nov. (sv. septentrionale) associated with legumes native to Canada possess rearranged symbiosis genes and numerous insertion sequences.</title>
        <authorList>
            <person name="Bromfield E.S.P."/>
            <person name="Cloutier S."/>
        </authorList>
    </citation>
    <scope>NUCLEOTIDE SEQUENCE</scope>
    <source>
        <strain evidence="4">5S5</strain>
    </source>
</reference>
<dbReference type="EMBL" id="JAAOLE020000001">
    <property type="protein sequence ID" value="NVI49503.1"/>
    <property type="molecule type" value="Genomic_DNA"/>
</dbReference>
<reference evidence="3" key="1">
    <citation type="submission" date="2020-06" db="EMBL/GenBank/DDBJ databases">
        <title>Whole Genome Sequence of Bradyrhizobium sp. Strain 1S1.</title>
        <authorList>
            <person name="Bromfield E.S.P."/>
            <person name="Cloutier S."/>
        </authorList>
    </citation>
    <scope>NUCLEOTIDE SEQUENCE [LARGE SCALE GENOMIC DNA]</scope>
    <source>
        <strain evidence="3">1S1</strain>
    </source>
</reference>
<proteinExistence type="predicted"/>
<evidence type="ECO:0000313" key="4">
    <source>
        <dbReference type="EMBL" id="WXC80641.1"/>
    </source>
</evidence>
<feature type="region of interest" description="Disordered" evidence="1">
    <location>
        <begin position="162"/>
        <end position="370"/>
    </location>
</feature>
<keyword evidence="2" id="KW-0472">Membrane</keyword>